<dbReference type="eggNOG" id="arCOG01090">
    <property type="taxonomic scope" value="Archaea"/>
</dbReference>
<dbReference type="PANTHER" id="PTHR30246:SF1">
    <property type="entry name" value="2-DEHYDRO-3-DEOXY-6-PHOSPHOGALACTONATE ALDOLASE-RELATED"/>
    <property type="match status" value="1"/>
</dbReference>
<evidence type="ECO:0000256" key="5">
    <source>
        <dbReference type="ARBA" id="ARBA00023277"/>
    </source>
</evidence>
<dbReference type="AlphaFoldDB" id="M0M376"/>
<gene>
    <name evidence="6" type="ORF">C447_07753</name>
</gene>
<dbReference type="InterPro" id="IPR013785">
    <property type="entry name" value="Aldolase_TIM"/>
</dbReference>
<dbReference type="Proteomes" id="UP000011566">
    <property type="component" value="Unassembled WGS sequence"/>
</dbReference>
<proteinExistence type="inferred from homology"/>
<dbReference type="InterPro" id="IPR000887">
    <property type="entry name" value="Aldlse_KDPG_KHG"/>
</dbReference>
<accession>M0M376</accession>
<protein>
    <submittedName>
        <fullName evidence="6">2-dehydro-3-deoxyphosphogluconate aldolase/4-hydroxy-2-oxoglutarate aldolase</fullName>
    </submittedName>
</protein>
<dbReference type="Pfam" id="PF01081">
    <property type="entry name" value="Aldolase"/>
    <property type="match status" value="1"/>
</dbReference>
<dbReference type="GO" id="GO:0016829">
    <property type="term" value="F:lyase activity"/>
    <property type="evidence" value="ECO:0007669"/>
    <property type="project" value="UniProtKB-KW"/>
</dbReference>
<evidence type="ECO:0000256" key="4">
    <source>
        <dbReference type="ARBA" id="ARBA00023239"/>
    </source>
</evidence>
<evidence type="ECO:0000256" key="2">
    <source>
        <dbReference type="ARBA" id="ARBA00006906"/>
    </source>
</evidence>
<dbReference type="CDD" id="cd00452">
    <property type="entry name" value="KDPG_aldolase"/>
    <property type="match status" value="1"/>
</dbReference>
<keyword evidence="7" id="KW-1185">Reference proteome</keyword>
<dbReference type="SUPFAM" id="SSF51569">
    <property type="entry name" value="Aldolase"/>
    <property type="match status" value="1"/>
</dbReference>
<comment type="similarity">
    <text evidence="2">Belongs to the KHG/KDPG aldolase family.</text>
</comment>
<comment type="caution">
    <text evidence="6">The sequence shown here is derived from an EMBL/GenBank/DDBJ whole genome shotgun (WGS) entry which is preliminary data.</text>
</comment>
<comment type="subunit">
    <text evidence="3">Homotrimer.</text>
</comment>
<dbReference type="OrthoDB" id="184672at2157"/>
<evidence type="ECO:0000256" key="1">
    <source>
        <dbReference type="ARBA" id="ARBA00004761"/>
    </source>
</evidence>
<name>M0M376_9EURY</name>
<evidence type="ECO:0000256" key="3">
    <source>
        <dbReference type="ARBA" id="ARBA00011233"/>
    </source>
</evidence>
<dbReference type="NCBIfam" id="TIGR01182">
    <property type="entry name" value="eda"/>
    <property type="match status" value="1"/>
</dbReference>
<dbReference type="PATRIC" id="fig|1132509.6.peg.1760"/>
<keyword evidence="5" id="KW-0119">Carbohydrate metabolism</keyword>
<dbReference type="Gene3D" id="3.20.20.70">
    <property type="entry name" value="Aldolase class I"/>
    <property type="match status" value="1"/>
</dbReference>
<comment type="pathway">
    <text evidence="1">Carbohydrate acid metabolism.</text>
</comment>
<evidence type="ECO:0000313" key="6">
    <source>
        <dbReference type="EMBL" id="EMA39034.1"/>
    </source>
</evidence>
<dbReference type="PANTHER" id="PTHR30246">
    <property type="entry name" value="2-KETO-3-DEOXY-6-PHOSPHOGLUCONATE ALDOLASE"/>
    <property type="match status" value="1"/>
</dbReference>
<sequence length="216" mass="21958">MEKAVVQQRLADSGVVAVLRSIPEDVIVEVANAIHAGGVTALEVTADAERPAEMIAAIDEDLEGTDALVGAGTVMDAETAREVIDAGAEFVLAPNFEPEVVAACNEAEVVCVPGIMTPTEAVDAMNAGADVLKVFPAATVGPGHVSALRGPLGDIPLMPTGGVSVENAAAFFDAGAMAVGAGSALVDYEAIENGDMDAVRERAAEFVRAVETARSD</sequence>
<dbReference type="RefSeq" id="WP_007692579.1">
    <property type="nucleotide sequence ID" value="NZ_AJRK01000036.1"/>
</dbReference>
<reference evidence="6 7" key="1">
    <citation type="journal article" date="2014" name="PLoS Genet.">
        <title>Phylogenetically driven sequencing of extremely halophilic archaea reveals strategies for static and dynamic osmo-response.</title>
        <authorList>
            <person name="Becker E.A."/>
            <person name="Seitzer P.M."/>
            <person name="Tritt A."/>
            <person name="Larsen D."/>
            <person name="Krusor M."/>
            <person name="Yao A.I."/>
            <person name="Wu D."/>
            <person name="Madern D."/>
            <person name="Eisen J.A."/>
            <person name="Darling A.E."/>
            <person name="Facciotti M.T."/>
        </authorList>
    </citation>
    <scope>NUCLEOTIDE SEQUENCE [LARGE SCALE GENOMIC DNA]</scope>
    <source>
        <strain evidence="6 7">100A6</strain>
    </source>
</reference>
<keyword evidence="4" id="KW-0456">Lyase</keyword>
<organism evidence="6 7">
    <name type="scientific">Halococcus hamelinensis 100A6</name>
    <dbReference type="NCBI Taxonomy" id="1132509"/>
    <lineage>
        <taxon>Archaea</taxon>
        <taxon>Methanobacteriati</taxon>
        <taxon>Methanobacteriota</taxon>
        <taxon>Stenosarchaea group</taxon>
        <taxon>Halobacteria</taxon>
        <taxon>Halobacteriales</taxon>
        <taxon>Halococcaceae</taxon>
        <taxon>Halococcus</taxon>
    </lineage>
</organism>
<dbReference type="EMBL" id="AOMB01000022">
    <property type="protein sequence ID" value="EMA39034.1"/>
    <property type="molecule type" value="Genomic_DNA"/>
</dbReference>
<evidence type="ECO:0000313" key="7">
    <source>
        <dbReference type="Proteomes" id="UP000011566"/>
    </source>
</evidence>